<evidence type="ECO:0008006" key="3">
    <source>
        <dbReference type="Google" id="ProtNLM"/>
    </source>
</evidence>
<dbReference type="Proteomes" id="UP000801492">
    <property type="component" value="Unassembled WGS sequence"/>
</dbReference>
<accession>A0A8K0CXP4</accession>
<keyword evidence="2" id="KW-1185">Reference proteome</keyword>
<dbReference type="PANTHER" id="PTHR47326:SF1">
    <property type="entry name" value="HTH PSQ-TYPE DOMAIN-CONTAINING PROTEIN"/>
    <property type="match status" value="1"/>
</dbReference>
<name>A0A8K0CXP4_IGNLU</name>
<dbReference type="OrthoDB" id="9971063at2759"/>
<dbReference type="AlphaFoldDB" id="A0A8K0CXP4"/>
<protein>
    <recommendedName>
        <fullName evidence="3">Transposase</fullName>
    </recommendedName>
</protein>
<evidence type="ECO:0000313" key="2">
    <source>
        <dbReference type="Proteomes" id="UP000801492"/>
    </source>
</evidence>
<organism evidence="1 2">
    <name type="scientific">Ignelater luminosus</name>
    <name type="common">Cucubano</name>
    <name type="synonym">Pyrophorus luminosus</name>
    <dbReference type="NCBI Taxonomy" id="2038154"/>
    <lineage>
        <taxon>Eukaryota</taxon>
        <taxon>Metazoa</taxon>
        <taxon>Ecdysozoa</taxon>
        <taxon>Arthropoda</taxon>
        <taxon>Hexapoda</taxon>
        <taxon>Insecta</taxon>
        <taxon>Pterygota</taxon>
        <taxon>Neoptera</taxon>
        <taxon>Endopterygota</taxon>
        <taxon>Coleoptera</taxon>
        <taxon>Polyphaga</taxon>
        <taxon>Elateriformia</taxon>
        <taxon>Elateroidea</taxon>
        <taxon>Elateridae</taxon>
        <taxon>Agrypninae</taxon>
        <taxon>Pyrophorini</taxon>
        <taxon>Ignelater</taxon>
    </lineage>
</organism>
<dbReference type="EMBL" id="VTPC01007941">
    <property type="protein sequence ID" value="KAF2893496.1"/>
    <property type="molecule type" value="Genomic_DNA"/>
</dbReference>
<sequence length="96" mass="10926">MHPHYTIIQRTNHRLRDTGNILPVPNISRGRPRAARNQNAEAVLNTITEDPSTSIRAATRTVNASKSTVHGIIKDNGPYPYHKIRLQNLMEEVYEK</sequence>
<reference evidence="1" key="1">
    <citation type="submission" date="2019-08" db="EMBL/GenBank/DDBJ databases">
        <title>The genome of the North American firefly Photinus pyralis.</title>
        <authorList>
            <consortium name="Photinus pyralis genome working group"/>
            <person name="Fallon T.R."/>
            <person name="Sander Lower S.E."/>
            <person name="Weng J.-K."/>
        </authorList>
    </citation>
    <scope>NUCLEOTIDE SEQUENCE</scope>
    <source>
        <strain evidence="1">TRF0915ILg1</strain>
        <tissue evidence="1">Whole body</tissue>
    </source>
</reference>
<dbReference type="PANTHER" id="PTHR47326">
    <property type="entry name" value="TRANSPOSABLE ELEMENT TC3 TRANSPOSASE-LIKE PROTEIN"/>
    <property type="match status" value="1"/>
</dbReference>
<evidence type="ECO:0000313" key="1">
    <source>
        <dbReference type="EMBL" id="KAF2893496.1"/>
    </source>
</evidence>
<proteinExistence type="predicted"/>
<comment type="caution">
    <text evidence="1">The sequence shown here is derived from an EMBL/GenBank/DDBJ whole genome shotgun (WGS) entry which is preliminary data.</text>
</comment>
<gene>
    <name evidence="1" type="ORF">ILUMI_12678</name>
</gene>